<evidence type="ECO:0000256" key="3">
    <source>
        <dbReference type="ARBA" id="ARBA00012261"/>
    </source>
</evidence>
<dbReference type="Pfam" id="PF00551">
    <property type="entry name" value="Formyl_trans_N"/>
    <property type="match status" value="1"/>
</dbReference>
<dbReference type="SUPFAM" id="SSF50486">
    <property type="entry name" value="FMT C-terminal domain-like"/>
    <property type="match status" value="1"/>
</dbReference>
<evidence type="ECO:0000313" key="11">
    <source>
        <dbReference type="EMBL" id="OQW87806.1"/>
    </source>
</evidence>
<comment type="catalytic activity">
    <reaction evidence="7 8">
        <text>L-methionyl-tRNA(fMet) + (6R)-10-formyltetrahydrofolate = N-formyl-L-methionyl-tRNA(fMet) + (6S)-5,6,7,8-tetrahydrofolate + H(+)</text>
        <dbReference type="Rhea" id="RHEA:24380"/>
        <dbReference type="Rhea" id="RHEA-COMP:9952"/>
        <dbReference type="Rhea" id="RHEA-COMP:9953"/>
        <dbReference type="ChEBI" id="CHEBI:15378"/>
        <dbReference type="ChEBI" id="CHEBI:57453"/>
        <dbReference type="ChEBI" id="CHEBI:78530"/>
        <dbReference type="ChEBI" id="CHEBI:78844"/>
        <dbReference type="ChEBI" id="CHEBI:195366"/>
        <dbReference type="EC" id="2.1.2.9"/>
    </reaction>
</comment>
<feature type="domain" description="Formyl transferase N-terminal" evidence="9">
    <location>
        <begin position="1"/>
        <end position="188"/>
    </location>
</feature>
<comment type="function">
    <text evidence="1 8">Attaches a formyl group to the free amino group of methionyl-tRNA(fMet). The formyl group appears to play a dual role in the initiator identity of N-formylmethionyl-tRNA by promoting its recognition by IF2 and preventing the misappropriation of this tRNA by the elongation apparatus.</text>
</comment>
<accession>A0A1W9KTK6</accession>
<dbReference type="AlphaFoldDB" id="A0A1W9KTK6"/>
<dbReference type="Proteomes" id="UP000192505">
    <property type="component" value="Unassembled WGS sequence"/>
</dbReference>
<dbReference type="FunFam" id="3.40.50.12230:FF:000001">
    <property type="entry name" value="Methionyl-tRNA formyltransferase"/>
    <property type="match status" value="1"/>
</dbReference>
<dbReference type="Gene3D" id="3.40.50.170">
    <property type="entry name" value="Formyl transferase, N-terminal domain"/>
    <property type="match status" value="1"/>
</dbReference>
<dbReference type="PANTHER" id="PTHR11138:SF5">
    <property type="entry name" value="METHIONYL-TRNA FORMYLTRANSFERASE, MITOCHONDRIAL"/>
    <property type="match status" value="1"/>
</dbReference>
<dbReference type="PROSITE" id="PS00373">
    <property type="entry name" value="GART"/>
    <property type="match status" value="1"/>
</dbReference>
<dbReference type="InterPro" id="IPR041711">
    <property type="entry name" value="Met-tRNA-FMT_N"/>
</dbReference>
<dbReference type="EMBL" id="MTEI01000006">
    <property type="protein sequence ID" value="OQW87806.1"/>
    <property type="molecule type" value="Genomic_DNA"/>
</dbReference>
<sequence length="321" mass="33531">MKLVFAGTPEFAAVALAKLLAAGHEVVLVLTQPDRPAGRGLKLQASPVKQLALQHGMAVAQPRSLRLDGKYPDDARTAQRALQAAGADAIVVAAYGLILPQWVLDVPSQGCFNIHGSLLPRWRGAAPIHRAIEAGDAQTGVTIMQMDAGLDTGDMLLKQAVPILVTDTTGTLHDKLAELGADLMVKALAQLQQGTLQPVAQPTEGVTYAAKVDKVEASIDWSQPASTVCQRVRAFNPFPGASTLLNGEPLKIWAASVSDQAAPAACVCGQIVAVAQDGIGVAAMNSVVNITELQRPGGKRLGVADFLRGCELQPGLRLGQA</sequence>
<reference evidence="11 12" key="1">
    <citation type="submission" date="2017-01" db="EMBL/GenBank/DDBJ databases">
        <title>Novel large sulfur bacteria in the metagenomes of groundwater-fed chemosynthetic microbial mats in the Lake Huron basin.</title>
        <authorList>
            <person name="Sharrar A.M."/>
            <person name="Flood B.E."/>
            <person name="Bailey J.V."/>
            <person name="Jones D.S."/>
            <person name="Biddanda B."/>
            <person name="Ruberg S.A."/>
            <person name="Marcus D.N."/>
            <person name="Dick G.J."/>
        </authorList>
    </citation>
    <scope>NUCLEOTIDE SEQUENCE [LARGE SCALE GENOMIC DNA]</scope>
    <source>
        <strain evidence="11">A7</strain>
    </source>
</reference>
<dbReference type="InterPro" id="IPR011034">
    <property type="entry name" value="Formyl_transferase-like_C_sf"/>
</dbReference>
<dbReference type="CDD" id="cd08704">
    <property type="entry name" value="Met_tRNA_FMT_C"/>
    <property type="match status" value="1"/>
</dbReference>
<gene>
    <name evidence="8" type="primary">fmt</name>
    <name evidence="11" type="ORF">BWK72_10840</name>
</gene>
<dbReference type="InterPro" id="IPR002376">
    <property type="entry name" value="Formyl_transf_N"/>
</dbReference>
<dbReference type="InterPro" id="IPR005794">
    <property type="entry name" value="Fmt"/>
</dbReference>
<name>A0A1W9KTK6_9BURK</name>
<dbReference type="GO" id="GO:0005829">
    <property type="term" value="C:cytosol"/>
    <property type="evidence" value="ECO:0007669"/>
    <property type="project" value="TreeGrafter"/>
</dbReference>
<dbReference type="InterPro" id="IPR044135">
    <property type="entry name" value="Met-tRNA-FMT_C"/>
</dbReference>
<comment type="caution">
    <text evidence="11">The sequence shown here is derived from an EMBL/GenBank/DDBJ whole genome shotgun (WGS) entry which is preliminary data.</text>
</comment>
<dbReference type="InterPro" id="IPR005793">
    <property type="entry name" value="Formyl_trans_C"/>
</dbReference>
<evidence type="ECO:0000256" key="7">
    <source>
        <dbReference type="ARBA" id="ARBA00048558"/>
    </source>
</evidence>
<keyword evidence="5 8" id="KW-0808">Transferase</keyword>
<dbReference type="SUPFAM" id="SSF53328">
    <property type="entry name" value="Formyltransferase"/>
    <property type="match status" value="1"/>
</dbReference>
<dbReference type="NCBIfam" id="TIGR00460">
    <property type="entry name" value="fmt"/>
    <property type="match status" value="1"/>
</dbReference>
<dbReference type="InterPro" id="IPR037022">
    <property type="entry name" value="Formyl_trans_C_sf"/>
</dbReference>
<comment type="similarity">
    <text evidence="2 8">Belongs to the Fmt family.</text>
</comment>
<evidence type="ECO:0000256" key="1">
    <source>
        <dbReference type="ARBA" id="ARBA00002606"/>
    </source>
</evidence>
<evidence type="ECO:0000256" key="5">
    <source>
        <dbReference type="ARBA" id="ARBA00022679"/>
    </source>
</evidence>
<dbReference type="PANTHER" id="PTHR11138">
    <property type="entry name" value="METHIONYL-TRNA FORMYLTRANSFERASE"/>
    <property type="match status" value="1"/>
</dbReference>
<dbReference type="Gene3D" id="3.10.25.10">
    <property type="entry name" value="Formyl transferase, C-terminal domain"/>
    <property type="match status" value="1"/>
</dbReference>
<dbReference type="InterPro" id="IPR001555">
    <property type="entry name" value="GART_AS"/>
</dbReference>
<evidence type="ECO:0000256" key="4">
    <source>
        <dbReference type="ARBA" id="ARBA00016014"/>
    </source>
</evidence>
<evidence type="ECO:0000259" key="10">
    <source>
        <dbReference type="Pfam" id="PF02911"/>
    </source>
</evidence>
<proteinExistence type="inferred from homology"/>
<evidence type="ECO:0000313" key="12">
    <source>
        <dbReference type="Proteomes" id="UP000192505"/>
    </source>
</evidence>
<dbReference type="EC" id="2.1.2.9" evidence="3 8"/>
<dbReference type="CDD" id="cd08646">
    <property type="entry name" value="FMT_core_Met-tRNA-FMT_N"/>
    <property type="match status" value="1"/>
</dbReference>
<organism evidence="11 12">
    <name type="scientific">Rhodoferax ferrireducens</name>
    <dbReference type="NCBI Taxonomy" id="192843"/>
    <lineage>
        <taxon>Bacteria</taxon>
        <taxon>Pseudomonadati</taxon>
        <taxon>Pseudomonadota</taxon>
        <taxon>Betaproteobacteria</taxon>
        <taxon>Burkholderiales</taxon>
        <taxon>Comamonadaceae</taxon>
        <taxon>Rhodoferax</taxon>
    </lineage>
</organism>
<evidence type="ECO:0000259" key="9">
    <source>
        <dbReference type="Pfam" id="PF00551"/>
    </source>
</evidence>
<protein>
    <recommendedName>
        <fullName evidence="4 8">Methionyl-tRNA formyltransferase</fullName>
        <ecNumber evidence="3 8">2.1.2.9</ecNumber>
    </recommendedName>
</protein>
<evidence type="ECO:0000256" key="6">
    <source>
        <dbReference type="ARBA" id="ARBA00022917"/>
    </source>
</evidence>
<evidence type="ECO:0000256" key="8">
    <source>
        <dbReference type="HAMAP-Rule" id="MF_00182"/>
    </source>
</evidence>
<keyword evidence="6 8" id="KW-0648">Protein biosynthesis</keyword>
<dbReference type="GO" id="GO:0004479">
    <property type="term" value="F:methionyl-tRNA formyltransferase activity"/>
    <property type="evidence" value="ECO:0007669"/>
    <property type="project" value="UniProtKB-UniRule"/>
</dbReference>
<dbReference type="Pfam" id="PF02911">
    <property type="entry name" value="Formyl_trans_C"/>
    <property type="match status" value="1"/>
</dbReference>
<feature type="binding site" evidence="8">
    <location>
        <begin position="117"/>
        <end position="120"/>
    </location>
    <ligand>
        <name>(6S)-5,6,7,8-tetrahydrofolate</name>
        <dbReference type="ChEBI" id="CHEBI:57453"/>
    </ligand>
</feature>
<dbReference type="HAMAP" id="MF_00182">
    <property type="entry name" value="Formyl_trans"/>
    <property type="match status" value="1"/>
</dbReference>
<feature type="domain" description="Formyl transferase C-terminal" evidence="10">
    <location>
        <begin position="211"/>
        <end position="310"/>
    </location>
</feature>
<evidence type="ECO:0000256" key="2">
    <source>
        <dbReference type="ARBA" id="ARBA00010699"/>
    </source>
</evidence>
<dbReference type="InterPro" id="IPR036477">
    <property type="entry name" value="Formyl_transf_N_sf"/>
</dbReference>